<proteinExistence type="predicted"/>
<dbReference type="OrthoDB" id="5405318at2"/>
<keyword evidence="3" id="KW-1003">Cell membrane</keyword>
<keyword evidence="4 7" id="KW-0812">Transmembrane</keyword>
<evidence type="ECO:0000313" key="9">
    <source>
        <dbReference type="Proteomes" id="UP000245469"/>
    </source>
</evidence>
<evidence type="ECO:0000256" key="2">
    <source>
        <dbReference type="ARBA" id="ARBA00022448"/>
    </source>
</evidence>
<dbReference type="AlphaFoldDB" id="A0A316A5M3"/>
<evidence type="ECO:0000256" key="4">
    <source>
        <dbReference type="ARBA" id="ARBA00022692"/>
    </source>
</evidence>
<keyword evidence="6 7" id="KW-0472">Membrane</keyword>
<reference evidence="8 9" key="1">
    <citation type="submission" date="2018-03" db="EMBL/GenBank/DDBJ databases">
        <title>Genomic Encyclopedia of Archaeal and Bacterial Type Strains, Phase II (KMG-II): from individual species to whole genera.</title>
        <authorList>
            <person name="Goeker M."/>
        </authorList>
    </citation>
    <scope>NUCLEOTIDE SEQUENCE [LARGE SCALE GENOMIC DNA]</scope>
    <source>
        <strain evidence="8 9">DSM 44889</strain>
    </source>
</reference>
<keyword evidence="9" id="KW-1185">Reference proteome</keyword>
<dbReference type="GO" id="GO:0016020">
    <property type="term" value="C:membrane"/>
    <property type="evidence" value="ECO:0007669"/>
    <property type="project" value="UniProtKB-SubCell"/>
</dbReference>
<feature type="transmembrane region" description="Helical" evidence="7">
    <location>
        <begin position="65"/>
        <end position="87"/>
    </location>
</feature>
<feature type="transmembrane region" description="Helical" evidence="7">
    <location>
        <begin position="255"/>
        <end position="275"/>
    </location>
</feature>
<feature type="transmembrane region" description="Helical" evidence="7">
    <location>
        <begin position="125"/>
        <end position="145"/>
    </location>
</feature>
<keyword evidence="2" id="KW-0813">Transport</keyword>
<feature type="transmembrane region" description="Helical" evidence="7">
    <location>
        <begin position="99"/>
        <end position="119"/>
    </location>
</feature>
<dbReference type="PANTHER" id="PTHR36838:SF1">
    <property type="entry name" value="SLR1864 PROTEIN"/>
    <property type="match status" value="1"/>
</dbReference>
<evidence type="ECO:0008006" key="10">
    <source>
        <dbReference type="Google" id="ProtNLM"/>
    </source>
</evidence>
<evidence type="ECO:0000256" key="3">
    <source>
        <dbReference type="ARBA" id="ARBA00022475"/>
    </source>
</evidence>
<dbReference type="Pfam" id="PF03547">
    <property type="entry name" value="Mem_trans"/>
    <property type="match status" value="2"/>
</dbReference>
<gene>
    <name evidence="8" type="ORF">BXY45_114101</name>
</gene>
<comment type="subcellular location">
    <subcellularLocation>
        <location evidence="1">Membrane</location>
        <topology evidence="1">Multi-pass membrane protein</topology>
    </subcellularLocation>
</comment>
<feature type="transmembrane region" description="Helical" evidence="7">
    <location>
        <begin position="6"/>
        <end position="27"/>
    </location>
</feature>
<organism evidence="8 9">
    <name type="scientific">Quadrisphaera granulorum</name>
    <dbReference type="NCBI Taxonomy" id="317664"/>
    <lineage>
        <taxon>Bacteria</taxon>
        <taxon>Bacillati</taxon>
        <taxon>Actinomycetota</taxon>
        <taxon>Actinomycetes</taxon>
        <taxon>Kineosporiales</taxon>
        <taxon>Kineosporiaceae</taxon>
        <taxon>Quadrisphaera</taxon>
    </lineage>
</organism>
<feature type="transmembrane region" description="Helical" evidence="7">
    <location>
        <begin position="34"/>
        <end position="53"/>
    </location>
</feature>
<comment type="caution">
    <text evidence="8">The sequence shown here is derived from an EMBL/GenBank/DDBJ whole genome shotgun (WGS) entry which is preliminary data.</text>
</comment>
<dbReference type="InterPro" id="IPR004776">
    <property type="entry name" value="Mem_transp_PIN-like"/>
</dbReference>
<dbReference type="GO" id="GO:0055085">
    <property type="term" value="P:transmembrane transport"/>
    <property type="evidence" value="ECO:0007669"/>
    <property type="project" value="InterPro"/>
</dbReference>
<feature type="transmembrane region" description="Helical" evidence="7">
    <location>
        <begin position="221"/>
        <end position="243"/>
    </location>
</feature>
<evidence type="ECO:0000256" key="5">
    <source>
        <dbReference type="ARBA" id="ARBA00022989"/>
    </source>
</evidence>
<sequence>MGGVLAGFATIIALITLGAVLAQLRVLDLDAQRVLSRLAFYVASPALMVVTLADADVHQVLSANLVASATAFAVTAALYVALSRLAFRHDLARSTIGALSAAYVNAGNLGLPIAAYVLGDAALVAPTWLLQLLVLQPLALLVLDVGVADRRPPLRAVLLRPLSTPLTVGSLIGLALSLSGLRIPSLLADPLQLVAGMAVPAMLIAYGISLRLGPRPGTGGAIAELATITALKVAVMPAVAYLVGRFALEMQGAPLLAVTVLAALPTAQNIFVHATRYDRGVTLARDAIFTTTALSVPTIAVIAALLSP</sequence>
<feature type="transmembrane region" description="Helical" evidence="7">
    <location>
        <begin position="190"/>
        <end position="209"/>
    </location>
</feature>
<protein>
    <recommendedName>
        <fullName evidence="10">AEC family transporter</fullName>
    </recommendedName>
</protein>
<evidence type="ECO:0000313" key="8">
    <source>
        <dbReference type="EMBL" id="PWJ53206.1"/>
    </source>
</evidence>
<name>A0A316A5M3_9ACTN</name>
<accession>A0A316A5M3</accession>
<dbReference type="RefSeq" id="WP_109774811.1">
    <property type="nucleotide sequence ID" value="NZ_QGDQ01000014.1"/>
</dbReference>
<evidence type="ECO:0000256" key="7">
    <source>
        <dbReference type="SAM" id="Phobius"/>
    </source>
</evidence>
<feature type="transmembrane region" description="Helical" evidence="7">
    <location>
        <begin position="157"/>
        <end position="178"/>
    </location>
</feature>
<dbReference type="PANTHER" id="PTHR36838">
    <property type="entry name" value="AUXIN EFFLUX CARRIER FAMILY PROTEIN"/>
    <property type="match status" value="1"/>
</dbReference>
<keyword evidence="5 7" id="KW-1133">Transmembrane helix</keyword>
<evidence type="ECO:0000256" key="1">
    <source>
        <dbReference type="ARBA" id="ARBA00004141"/>
    </source>
</evidence>
<dbReference type="Proteomes" id="UP000245469">
    <property type="component" value="Unassembled WGS sequence"/>
</dbReference>
<dbReference type="EMBL" id="QGDQ01000014">
    <property type="protein sequence ID" value="PWJ53206.1"/>
    <property type="molecule type" value="Genomic_DNA"/>
</dbReference>
<feature type="transmembrane region" description="Helical" evidence="7">
    <location>
        <begin position="287"/>
        <end position="306"/>
    </location>
</feature>
<evidence type="ECO:0000256" key="6">
    <source>
        <dbReference type="ARBA" id="ARBA00023136"/>
    </source>
</evidence>